<feature type="compositionally biased region" description="Low complexity" evidence="2">
    <location>
        <begin position="23"/>
        <end position="35"/>
    </location>
</feature>
<name>A0A162BTS3_9CRUS</name>
<reference evidence="4 5" key="1">
    <citation type="submission" date="2016-03" db="EMBL/GenBank/DDBJ databases">
        <title>EvidentialGene: Evidence-directed Construction of Genes on Genomes.</title>
        <authorList>
            <person name="Gilbert D.G."/>
            <person name="Choi J.-H."/>
            <person name="Mockaitis K."/>
            <person name="Colbourne J."/>
            <person name="Pfrender M."/>
        </authorList>
    </citation>
    <scope>NUCLEOTIDE SEQUENCE [LARGE SCALE GENOMIC DNA]</scope>
    <source>
        <strain evidence="4 5">Xinb3</strain>
        <tissue evidence="4">Complete organism</tissue>
    </source>
</reference>
<feature type="non-terminal residue" evidence="4">
    <location>
        <position position="190"/>
    </location>
</feature>
<proteinExistence type="predicted"/>
<feature type="region of interest" description="Disordered" evidence="2">
    <location>
        <begin position="1"/>
        <end position="35"/>
    </location>
</feature>
<dbReference type="GO" id="GO:0003677">
    <property type="term" value="F:DNA binding"/>
    <property type="evidence" value="ECO:0007669"/>
    <property type="project" value="UniProtKB-KW"/>
</dbReference>
<evidence type="ECO:0000313" key="4">
    <source>
        <dbReference type="EMBL" id="KZR97340.1"/>
    </source>
</evidence>
<dbReference type="EMBL" id="LRGB01021802">
    <property type="protein sequence ID" value="KZR97340.1"/>
    <property type="molecule type" value="Genomic_DNA"/>
</dbReference>
<dbReference type="InterPro" id="IPR044068">
    <property type="entry name" value="CB"/>
</dbReference>
<sequence>MPNLDRPTMVPSAIGARMRHPTSSDPVVSDSRVSPGQSTFTASIRSAQSGRLEALRQSYSLQGFSQPVVELFLAGCRDNTNIAYQSAWKSWCHWCLGRNRNPLSNDLSSVSDFLANLYATGKSYSSINLHRSMLSVTLQSLDGIPVGQHPLIVKLLKGVYNRNPPRPKYDSTWDPNQVIEFMSSLDSDDS</sequence>
<protein>
    <recommendedName>
        <fullName evidence="3">Core-binding (CB) domain-containing protein</fullName>
    </recommendedName>
</protein>
<keyword evidence="5" id="KW-1185">Reference proteome</keyword>
<dbReference type="AlphaFoldDB" id="A0A162BTS3"/>
<dbReference type="Proteomes" id="UP000076858">
    <property type="component" value="Unassembled WGS sequence"/>
</dbReference>
<accession>A0A162BTS3</accession>
<dbReference type="PROSITE" id="PS51900">
    <property type="entry name" value="CB"/>
    <property type="match status" value="1"/>
</dbReference>
<evidence type="ECO:0000256" key="2">
    <source>
        <dbReference type="SAM" id="MobiDB-lite"/>
    </source>
</evidence>
<dbReference type="OrthoDB" id="6361724at2759"/>
<evidence type="ECO:0000259" key="3">
    <source>
        <dbReference type="PROSITE" id="PS51900"/>
    </source>
</evidence>
<dbReference type="Gene3D" id="1.10.150.130">
    <property type="match status" value="1"/>
</dbReference>
<dbReference type="InterPro" id="IPR010998">
    <property type="entry name" value="Integrase_recombinase_N"/>
</dbReference>
<evidence type="ECO:0000313" key="5">
    <source>
        <dbReference type="Proteomes" id="UP000076858"/>
    </source>
</evidence>
<dbReference type="PANTHER" id="PTHR35617:SF3">
    <property type="entry name" value="CORE-BINDING (CB) DOMAIN-CONTAINING PROTEIN"/>
    <property type="match status" value="1"/>
</dbReference>
<feature type="domain" description="Core-binding (CB)" evidence="3">
    <location>
        <begin position="63"/>
        <end position="142"/>
    </location>
</feature>
<organism evidence="4 5">
    <name type="scientific">Daphnia magna</name>
    <dbReference type="NCBI Taxonomy" id="35525"/>
    <lineage>
        <taxon>Eukaryota</taxon>
        <taxon>Metazoa</taxon>
        <taxon>Ecdysozoa</taxon>
        <taxon>Arthropoda</taxon>
        <taxon>Crustacea</taxon>
        <taxon>Branchiopoda</taxon>
        <taxon>Diplostraca</taxon>
        <taxon>Cladocera</taxon>
        <taxon>Anomopoda</taxon>
        <taxon>Daphniidae</taxon>
        <taxon>Daphnia</taxon>
    </lineage>
</organism>
<dbReference type="PANTHER" id="PTHR35617">
    <property type="entry name" value="PHAGE_INTEGRASE DOMAIN-CONTAINING PROTEIN"/>
    <property type="match status" value="1"/>
</dbReference>
<evidence type="ECO:0000256" key="1">
    <source>
        <dbReference type="ARBA" id="ARBA00023125"/>
    </source>
</evidence>
<dbReference type="SUPFAM" id="SSF47823">
    <property type="entry name" value="lambda integrase-like, N-terminal domain"/>
    <property type="match status" value="1"/>
</dbReference>
<keyword evidence="1" id="KW-0238">DNA-binding</keyword>
<comment type="caution">
    <text evidence="4">The sequence shown here is derived from an EMBL/GenBank/DDBJ whole genome shotgun (WGS) entry which is preliminary data.</text>
</comment>
<gene>
    <name evidence="4" type="ORF">APZ42_007848</name>
</gene>